<comment type="subcellular location">
    <subcellularLocation>
        <location evidence="2">Host Golgi apparatus membrane</location>
        <topology evidence="2">Multi-pass membrane protein</topology>
    </subcellularLocation>
    <subcellularLocation>
        <location evidence="3">Host endoplasmic reticulum membrane</location>
    </subcellularLocation>
    <subcellularLocation>
        <location evidence="1">Virion membrane</location>
    </subcellularLocation>
</comment>
<name>A0A386BXG8_9VIRU</name>
<keyword evidence="9" id="KW-1040">Host Golgi apparatus</keyword>
<dbReference type="EMBL" id="MH685710">
    <property type="protein sequence ID" value="AYC76693.1"/>
    <property type="molecule type" value="Viral_cRNA"/>
</dbReference>
<keyword evidence="11" id="KW-1043">Host membrane</keyword>
<reference evidence="21" key="1">
    <citation type="submission" date="2018-07" db="EMBL/GenBank/DDBJ databases">
        <title>Etiology of fever in Ugandan children: identification of microbial pathogens using metagenomic next-generation sequencing and IDseq, a platform for unbiased metagenomic analysis.</title>
        <authorList>
            <person name="Ramesh A."/>
            <person name="Nakielny S."/>
            <person name="Hsu J."/>
            <person name="Kyohere M."/>
            <person name="Byaruhanga O."/>
            <person name="de Bourcy C."/>
            <person name="Egger R."/>
            <person name="Dimitrov B."/>
            <person name="Juan Y.-F."/>
            <person name="Sheu J."/>
            <person name="Wang J."/>
            <person name="Kalantar K."/>
            <person name="Langelier C."/>
            <person name="Ruel T."/>
            <person name="Mpimbaza A."/>
            <person name="Wilson M."/>
            <person name="Rosenthal P."/>
            <person name="DeRisi J."/>
        </authorList>
    </citation>
    <scope>NUCLEOTIDE SEQUENCE</scope>
    <source>
        <strain evidence="21">E0-202</strain>
    </source>
</reference>
<dbReference type="GO" id="GO:0019062">
    <property type="term" value="P:virion attachment to host cell"/>
    <property type="evidence" value="ECO:0007669"/>
    <property type="project" value="UniProtKB-KW"/>
</dbReference>
<feature type="domain" description="Bunyavirus glycoprotein G1" evidence="19">
    <location>
        <begin position="527"/>
        <end position="1399"/>
    </location>
</feature>
<evidence type="ECO:0000256" key="12">
    <source>
        <dbReference type="ARBA" id="ARBA00022989"/>
    </source>
</evidence>
<evidence type="ECO:0000256" key="14">
    <source>
        <dbReference type="ARBA" id="ARBA00023180"/>
    </source>
</evidence>
<feature type="transmembrane region" description="Helical" evidence="18">
    <location>
        <begin position="207"/>
        <end position="240"/>
    </location>
</feature>
<keyword evidence="14" id="KW-0325">Glycoprotein</keyword>
<evidence type="ECO:0000256" key="7">
    <source>
        <dbReference type="ARBA" id="ARBA00022729"/>
    </source>
</evidence>
<organism evidence="21">
    <name type="scientific">Nyangole orthobunyavirus</name>
    <dbReference type="NCBI Taxonomy" id="2364099"/>
    <lineage>
        <taxon>Viruses</taxon>
        <taxon>Riboviria</taxon>
        <taxon>Orthornavirae</taxon>
        <taxon>Negarnaviricota</taxon>
        <taxon>Polyploviricotina</taxon>
        <taxon>Bunyaviricetes</taxon>
        <taxon>Elliovirales</taxon>
        <taxon>Peribunyaviridae</taxon>
        <taxon>Orthobunyavirus</taxon>
    </lineage>
</organism>
<keyword evidence="16" id="KW-1160">Virus entry into host cell</keyword>
<keyword evidence="6 18" id="KW-0812">Transmembrane</keyword>
<evidence type="ECO:0000256" key="15">
    <source>
        <dbReference type="ARBA" id="ARBA00023184"/>
    </source>
</evidence>
<dbReference type="Pfam" id="PF03557">
    <property type="entry name" value="Bunya_G1"/>
    <property type="match status" value="1"/>
</dbReference>
<feature type="transmembrane region" description="Helical" evidence="18">
    <location>
        <begin position="1414"/>
        <end position="1436"/>
    </location>
</feature>
<evidence type="ECO:0000256" key="10">
    <source>
        <dbReference type="ARBA" id="ARBA00022844"/>
    </source>
</evidence>
<dbReference type="GO" id="GO:0044003">
    <property type="term" value="P:symbiont-mediated perturbation of host process"/>
    <property type="evidence" value="ECO:0007669"/>
    <property type="project" value="InterPro"/>
</dbReference>
<dbReference type="GO" id="GO:0044178">
    <property type="term" value="C:host cell Golgi membrane"/>
    <property type="evidence" value="ECO:0007669"/>
    <property type="project" value="UniProtKB-SubCell"/>
</dbReference>
<dbReference type="Pfam" id="PF03563">
    <property type="entry name" value="Bunya_G2"/>
    <property type="match status" value="1"/>
</dbReference>
<feature type="transmembrane region" description="Helical" evidence="18">
    <location>
        <begin position="310"/>
        <end position="330"/>
    </location>
</feature>
<feature type="domain" description="Bunyavirus glycoprotein G2" evidence="20">
    <location>
        <begin position="21"/>
        <end position="303"/>
    </location>
</feature>
<dbReference type="GO" id="GO:0044167">
    <property type="term" value="C:host cell endoplasmic reticulum membrane"/>
    <property type="evidence" value="ECO:0007669"/>
    <property type="project" value="UniProtKB-SubCell"/>
</dbReference>
<evidence type="ECO:0000256" key="9">
    <source>
        <dbReference type="ARBA" id="ARBA00022812"/>
    </source>
</evidence>
<evidence type="ECO:0000256" key="13">
    <source>
        <dbReference type="ARBA" id="ARBA00023136"/>
    </source>
</evidence>
<evidence type="ECO:0000256" key="3">
    <source>
        <dbReference type="ARBA" id="ARBA00004625"/>
    </source>
</evidence>
<evidence type="ECO:0000256" key="16">
    <source>
        <dbReference type="ARBA" id="ARBA00023296"/>
    </source>
</evidence>
<dbReference type="InterPro" id="IPR005168">
    <property type="entry name" value="Bunya_G2"/>
</dbReference>
<feature type="transmembrane region" description="Helical" evidence="18">
    <location>
        <begin position="456"/>
        <end position="477"/>
    </location>
</feature>
<accession>A0A386BXG8</accession>
<dbReference type="InterPro" id="IPR026400">
    <property type="entry name" value="Bunya_nonstruc_pro_NSm"/>
</dbReference>
<evidence type="ECO:0000256" key="6">
    <source>
        <dbReference type="ARBA" id="ARBA00022692"/>
    </source>
</evidence>
<dbReference type="NCBIfam" id="TIGR04210">
    <property type="entry name" value="bunya_NSm"/>
    <property type="match status" value="1"/>
</dbReference>
<keyword evidence="12 18" id="KW-1133">Transmembrane helix</keyword>
<evidence type="ECO:0000259" key="20">
    <source>
        <dbReference type="Pfam" id="PF03563"/>
    </source>
</evidence>
<dbReference type="GO" id="GO:0055036">
    <property type="term" value="C:virion membrane"/>
    <property type="evidence" value="ECO:0007669"/>
    <property type="project" value="UniProtKB-SubCell"/>
</dbReference>
<protein>
    <recommendedName>
        <fullName evidence="4">Envelopment polyprotein</fullName>
    </recommendedName>
    <alternativeName>
        <fullName evidence="17">M polyprotein</fullName>
    </alternativeName>
</protein>
<dbReference type="InterPro" id="IPR005167">
    <property type="entry name" value="Bunya_G1"/>
</dbReference>
<keyword evidence="13 18" id="KW-0472">Membrane</keyword>
<evidence type="ECO:0000256" key="1">
    <source>
        <dbReference type="ARBA" id="ARBA00004182"/>
    </source>
</evidence>
<evidence type="ECO:0000256" key="5">
    <source>
        <dbReference type="ARBA" id="ARBA00022581"/>
    </source>
</evidence>
<keyword evidence="15" id="KW-1038">Host endoplasmic reticulum</keyword>
<evidence type="ECO:0000256" key="8">
    <source>
        <dbReference type="ARBA" id="ARBA00022804"/>
    </source>
</evidence>
<evidence type="ECO:0000313" key="21">
    <source>
        <dbReference type="EMBL" id="AYC76693.1"/>
    </source>
</evidence>
<evidence type="ECO:0000259" key="19">
    <source>
        <dbReference type="Pfam" id="PF03557"/>
    </source>
</evidence>
<evidence type="ECO:0000256" key="18">
    <source>
        <dbReference type="SAM" id="Phobius"/>
    </source>
</evidence>
<proteinExistence type="predicted"/>
<evidence type="ECO:0000256" key="2">
    <source>
        <dbReference type="ARBA" id="ARBA00004252"/>
    </source>
</evidence>
<evidence type="ECO:0000256" key="11">
    <source>
        <dbReference type="ARBA" id="ARBA00022870"/>
    </source>
</evidence>
<dbReference type="GO" id="GO:0046718">
    <property type="term" value="P:symbiont entry into host cell"/>
    <property type="evidence" value="ECO:0007669"/>
    <property type="project" value="UniProtKB-KW"/>
</dbReference>
<keyword evidence="7" id="KW-0732">Signal</keyword>
<keyword evidence="10" id="KW-0946">Virion</keyword>
<sequence>MIMFGLLLLWVVITTSLPLDRCFTGGNEIKRIESTYGFPNICLRDDISMIRSVITAQQKNDGSKTVFTNTIFRKYLMEEWRDCRPEKMMNGPLMILTVDDEGRIHSEDYICRNDCEIKIDRETGTITMHTDRLNYYQVTGTTVNSGWFKTSTTIALHHTCEDIRLQCGEKSIDIHACFKQHMECYQWLYRGFISKDIANAVCSNIELIIMLALIMMIFAILCLLARTYICYLMMPLFVPMTYFYGKMYKRACKTCKSCGLLYHPFTNCGTYCICGSKYDSSERMKLHRTSGLCPGYKYLRTARTLCKSKGCNFIMSILLAMMILTFTTPVNSLALTANYNLSCLDIDLIPEEYKMSLYNNKIHYELNLIMLICMVSATLIPIIIIGIMVFSQHWLLNLYVFKCDDCKMLHSRNRLVLEEFGTNRCGSCLCGCPDEPPLSHYHQISDLCFSRYTVKLWRMVTFITLTLLLTNIGFYSASADYISECGQNKFNKEECWGVKMLEKYKKLRTSTDDAFYKQLISSPTQGELNMLKSIPENYRQFLDYTYMQKHINSRAIIENCYYTKPGKEFPGILNNKNDVYIRWKVKTKLHVFKICQLSDSDVCICLNTATKCSEPSKQLKDNIFQDIKGLDMSDDLNSVFDLLRDVVPPTEYQMIVAKVSEITIDNGTVKPEFEAHLKHLYQLMSSNNDPYLKVFVQFLKGLIDNMNNETDIVIEQRHADEIPPEDGHFEELSTKRGVPTVEVSKLNVEIDSTVKICNSAKYISCISTRLAIQQIKGILLCTGETSRNTAHQPTRKTLHYWNSNYTRKMPDGSIICNMDNTCNVPLLPVDQDTLTMVKDTNVKCYEESMPVDNNPYSIRISSCYMKEKGHCQRGDGSVQVIMCNDGFIVEQHATGEYPDDHKLNHVCFKKKCLKADRIHPSNLHSCNINIPRLRTQRLQTIQSDTLEAYRRDLEKDFFSALNNFEFKHTSGLPHVIPKFRSIEVRGTQTDSGVENSYIEFDMPALVGTAVGYQLYTRDGNYLYDLIIHIKGANISSQYQEIYRTGPTITYNSVHEERCTGTCPKENPERDQSWMTFAKEDTSYWGCESYGCLAIGEGCVYGACKDVIKPESEVYKKLTTEKLTVELCVSSHTESYCTVLTSTTTTISNKLEAQFKTVEAFKLPILVLMRQHKIYKGQINDLGEYAKYCGNVQQTPEGITGKGQPKVEYKCHAMSNKDIIFRKCYDNDYSSCLRLSEAKDLVIDYESSNQLQIGLHNKVMGTVSVKIYLGDIKYKQFTEKPTLDIGGKCSGCLDCVSGISCELDIKTEVTSTCDLNTNCNSFQNRLLIEPGTYKYYIKLICPILEDSTVVLSICEHTVNIKASIVSRKPLLELHRPDQAPYVVEHDNTCKTWFCRASEEGLLSIFNPIKALFGNYWNIFLTIIGLIVGMFLVIYIFLPMILKLRELLKQQEVDYQKEQKKK</sequence>
<feature type="transmembrane region" description="Helical" evidence="18">
    <location>
        <begin position="368"/>
        <end position="390"/>
    </location>
</feature>
<evidence type="ECO:0000256" key="17">
    <source>
        <dbReference type="ARBA" id="ARBA00031199"/>
    </source>
</evidence>
<keyword evidence="5" id="KW-0945">Host-virus interaction</keyword>
<evidence type="ECO:0000256" key="4">
    <source>
        <dbReference type="ARBA" id="ARBA00015294"/>
    </source>
</evidence>
<keyword evidence="8" id="KW-1161">Viral attachment to host cell</keyword>